<protein>
    <recommendedName>
        <fullName evidence="3">Transposase</fullName>
    </recommendedName>
</protein>
<dbReference type="AlphaFoldDB" id="A0AAV8XVJ1"/>
<proteinExistence type="predicted"/>
<gene>
    <name evidence="1" type="ORF">NQ318_011881</name>
</gene>
<dbReference type="InterPro" id="IPR052709">
    <property type="entry name" value="Transposase-MT_Hybrid"/>
</dbReference>
<reference evidence="1" key="1">
    <citation type="journal article" date="2023" name="Insect Mol. Biol.">
        <title>Genome sequencing provides insights into the evolution of gene families encoding plant cell wall-degrading enzymes in longhorned beetles.</title>
        <authorList>
            <person name="Shin N.R."/>
            <person name="Okamura Y."/>
            <person name="Kirsch R."/>
            <person name="Pauchet Y."/>
        </authorList>
    </citation>
    <scope>NUCLEOTIDE SEQUENCE</scope>
    <source>
        <strain evidence="1">AMC_N1</strain>
    </source>
</reference>
<keyword evidence="2" id="KW-1185">Reference proteome</keyword>
<dbReference type="EMBL" id="JAPWTK010000301">
    <property type="protein sequence ID" value="KAJ8943115.1"/>
    <property type="molecule type" value="Genomic_DNA"/>
</dbReference>
<organism evidence="1 2">
    <name type="scientific">Aromia moschata</name>
    <dbReference type="NCBI Taxonomy" id="1265417"/>
    <lineage>
        <taxon>Eukaryota</taxon>
        <taxon>Metazoa</taxon>
        <taxon>Ecdysozoa</taxon>
        <taxon>Arthropoda</taxon>
        <taxon>Hexapoda</taxon>
        <taxon>Insecta</taxon>
        <taxon>Pterygota</taxon>
        <taxon>Neoptera</taxon>
        <taxon>Endopterygota</taxon>
        <taxon>Coleoptera</taxon>
        <taxon>Polyphaga</taxon>
        <taxon>Cucujiformia</taxon>
        <taxon>Chrysomeloidea</taxon>
        <taxon>Cerambycidae</taxon>
        <taxon>Cerambycinae</taxon>
        <taxon>Callichromatini</taxon>
        <taxon>Aromia</taxon>
    </lineage>
</organism>
<evidence type="ECO:0000313" key="1">
    <source>
        <dbReference type="EMBL" id="KAJ8943115.1"/>
    </source>
</evidence>
<dbReference type="PANTHER" id="PTHR46060:SF1">
    <property type="entry name" value="MARINER MOS1 TRANSPOSASE-LIKE PROTEIN"/>
    <property type="match status" value="1"/>
</dbReference>
<dbReference type="Proteomes" id="UP001162162">
    <property type="component" value="Unassembled WGS sequence"/>
</dbReference>
<evidence type="ECO:0008006" key="3">
    <source>
        <dbReference type="Google" id="ProtNLM"/>
    </source>
</evidence>
<sequence length="118" mass="13541">MINEALGDSCMSKTQAYEWYKEFKAGREIVEDLPRSGRPSTSTTADKIDRIKTLMFENRHMSVRELAQECDVTTMSAHGMKRVAARLVPKELNVLQKEHRKQVALDSWFPEPIVDQTS</sequence>
<dbReference type="PANTHER" id="PTHR46060">
    <property type="entry name" value="MARINER MOS1 TRANSPOSASE-LIKE PROTEIN"/>
    <property type="match status" value="1"/>
</dbReference>
<accession>A0AAV8XVJ1</accession>
<evidence type="ECO:0000313" key="2">
    <source>
        <dbReference type="Proteomes" id="UP001162162"/>
    </source>
</evidence>
<comment type="caution">
    <text evidence="1">The sequence shown here is derived from an EMBL/GenBank/DDBJ whole genome shotgun (WGS) entry which is preliminary data.</text>
</comment>
<name>A0AAV8XVJ1_9CUCU</name>